<dbReference type="AlphaFoldDB" id="A0A368UF73"/>
<evidence type="ECO:0000313" key="1">
    <source>
        <dbReference type="EMBL" id="RCW17297.1"/>
    </source>
</evidence>
<dbReference type="EMBL" id="NETH01000013">
    <property type="protein sequence ID" value="RCW17297.1"/>
    <property type="molecule type" value="Genomic_DNA"/>
</dbReference>
<name>A0A368UF73_9STRE</name>
<dbReference type="Proteomes" id="UP000253215">
    <property type="component" value="Unassembled WGS sequence"/>
</dbReference>
<accession>A0A368UF73</accession>
<gene>
    <name evidence="1" type="ORF">CAC02_04040</name>
</gene>
<proteinExistence type="predicted"/>
<protein>
    <submittedName>
        <fullName evidence="1">Uncharacterized protein</fullName>
    </submittedName>
</protein>
<sequence length="202" mass="22260">MKKTIKSYQLIHYFAILMLNTTPSLIYALETNQTMIEQQVQETIDEVDQKLEQPLQISENELNALIQEKKALYPDLSEEKMREIAYRAMSPYSIRASVWNGKGVTLNEFAFAFDVVVTGLLGGIGSIPKYAAKKGLAATKAMLSRAAVAAAKRAGVYAGMIPGILTGIFNVINIYANVGYAVAKAIDARDYYPNNGRINAWA</sequence>
<evidence type="ECO:0000313" key="2">
    <source>
        <dbReference type="Proteomes" id="UP000253215"/>
    </source>
</evidence>
<comment type="caution">
    <text evidence="1">The sequence shown here is derived from an EMBL/GenBank/DDBJ whole genome shotgun (WGS) entry which is preliminary data.</text>
</comment>
<organism evidence="1 2">
    <name type="scientific">Streptococcus gallolyticus</name>
    <dbReference type="NCBI Taxonomy" id="315405"/>
    <lineage>
        <taxon>Bacteria</taxon>
        <taxon>Bacillati</taxon>
        <taxon>Bacillota</taxon>
        <taxon>Bacilli</taxon>
        <taxon>Lactobacillales</taxon>
        <taxon>Streptococcaceae</taxon>
        <taxon>Streptococcus</taxon>
    </lineage>
</organism>
<reference evidence="1 2" key="1">
    <citation type="journal article" date="2018" name="Sci. Rep.">
        <title>Network-guided genomic and metagenomic analysis of the faecal microbiota of the critically endangered kakapo.</title>
        <authorList>
            <person name="Waite D.W."/>
            <person name="Dsouza M."/>
            <person name="Sekiguchi Y."/>
            <person name="Hugenholtz P."/>
            <person name="Taylor M.W."/>
        </authorList>
    </citation>
    <scope>NUCLEOTIDE SEQUENCE [LARGE SCALE GENOMIC DNA]</scope>
    <source>
        <strain evidence="1 2">BI02</strain>
    </source>
</reference>